<dbReference type="SMART" id="SM00382">
    <property type="entry name" value="AAA"/>
    <property type="match status" value="1"/>
</dbReference>
<evidence type="ECO:0000259" key="5">
    <source>
        <dbReference type="SMART" id="SM00382"/>
    </source>
</evidence>
<dbReference type="InterPro" id="IPR050221">
    <property type="entry name" value="26S_Proteasome_ATPase"/>
</dbReference>
<proteinExistence type="inferred from homology"/>
<dbReference type="InterPro" id="IPR003593">
    <property type="entry name" value="AAA+_ATPase"/>
</dbReference>
<dbReference type="GO" id="GO:0006508">
    <property type="term" value="P:proteolysis"/>
    <property type="evidence" value="ECO:0007669"/>
    <property type="project" value="UniProtKB-KW"/>
</dbReference>
<keyword evidence="2" id="KW-0547">Nucleotide-binding</keyword>
<sequence length="460" mass="49033">METVERAAEAEKTNASSFRTLLSEHLGSPAENFEAVTKRFPVWRYADLDIAVEAVLGSERIVHGVNSDESTYDFTELIANRYDSFRPGAVQYDSEPVGPQQHRRVAAEAVSLFTREGEPMALLQHRSGDYGVPVAHVSVLAGDHRSADALLRELAETMNARSALRGQVVTFGGGVFDESGQAVRFHSRPHIAADEVILPADSLARIRRHVLGISEMSAQLQAAGQHLKRGVLLYGPPGTGKTHTVRYLTGLSTAATVIMLAGESLSSISLAAETARALQPAIVVLEDCDLVAESRDYSEGSRPLLFDVLDALDGLAGDADVAFILTTNRAEALEEALIQRPGRIDLAVEIPLPDTAARCELFALYAQHLGFRPETLTAAAERSAGVTASFVKEAVRRAVVFAAQAGRTVADADLLAAVTELRSDAEHLTASLLASAGEAGDEEDGGIGFIDADTLPGAED</sequence>
<feature type="domain" description="AAA+ ATPase" evidence="5">
    <location>
        <begin position="227"/>
        <end position="354"/>
    </location>
</feature>
<name>A0ABR8WQV5_9MICO</name>
<feature type="region of interest" description="Disordered" evidence="4">
    <location>
        <begin position="437"/>
        <end position="460"/>
    </location>
</feature>
<keyword evidence="6" id="KW-0378">Hydrolase</keyword>
<dbReference type="Gene3D" id="1.10.8.60">
    <property type="match status" value="1"/>
</dbReference>
<evidence type="ECO:0000256" key="4">
    <source>
        <dbReference type="SAM" id="MobiDB-lite"/>
    </source>
</evidence>
<protein>
    <submittedName>
        <fullName evidence="6">26S protease regulatory subunit</fullName>
    </submittedName>
</protein>
<dbReference type="CDD" id="cd19481">
    <property type="entry name" value="RecA-like_protease"/>
    <property type="match status" value="1"/>
</dbReference>
<dbReference type="InterPro" id="IPR027417">
    <property type="entry name" value="P-loop_NTPase"/>
</dbReference>
<keyword evidence="7" id="KW-1185">Reference proteome</keyword>
<dbReference type="InterPro" id="IPR003959">
    <property type="entry name" value="ATPase_AAA_core"/>
</dbReference>
<reference evidence="6 7" key="1">
    <citation type="submission" date="2020-08" db="EMBL/GenBank/DDBJ databases">
        <title>A Genomic Blueprint of the Chicken Gut Microbiome.</title>
        <authorList>
            <person name="Gilroy R."/>
            <person name="Ravi A."/>
            <person name="Getino M."/>
            <person name="Pursley I."/>
            <person name="Horton D.L."/>
            <person name="Alikhan N.-F."/>
            <person name="Baker D."/>
            <person name="Gharbi K."/>
            <person name="Hall N."/>
            <person name="Watson M."/>
            <person name="Adriaenssens E.M."/>
            <person name="Foster-Nyarko E."/>
            <person name="Jarju S."/>
            <person name="Secka A."/>
            <person name="Antonio M."/>
            <person name="Oren A."/>
            <person name="Chaudhuri R."/>
            <person name="La Ragione R.M."/>
            <person name="Hildebrand F."/>
            <person name="Pallen M.J."/>
        </authorList>
    </citation>
    <scope>NUCLEOTIDE SEQUENCE [LARGE SCALE GENOMIC DNA]</scope>
    <source>
        <strain evidence="6 7">Re57</strain>
    </source>
</reference>
<comment type="similarity">
    <text evidence="1">Belongs to the AAA ATPase family.</text>
</comment>
<keyword evidence="3" id="KW-0067">ATP-binding</keyword>
<evidence type="ECO:0000256" key="3">
    <source>
        <dbReference type="ARBA" id="ARBA00022840"/>
    </source>
</evidence>
<dbReference type="Proteomes" id="UP000651517">
    <property type="component" value="Unassembled WGS sequence"/>
</dbReference>
<evidence type="ECO:0000313" key="6">
    <source>
        <dbReference type="EMBL" id="MBD8019448.1"/>
    </source>
</evidence>
<keyword evidence="6" id="KW-0645">Protease</keyword>
<evidence type="ECO:0000313" key="7">
    <source>
        <dbReference type="Proteomes" id="UP000651517"/>
    </source>
</evidence>
<organism evidence="6 7">
    <name type="scientific">Brevibacterium gallinarum</name>
    <dbReference type="NCBI Taxonomy" id="2762220"/>
    <lineage>
        <taxon>Bacteria</taxon>
        <taxon>Bacillati</taxon>
        <taxon>Actinomycetota</taxon>
        <taxon>Actinomycetes</taxon>
        <taxon>Micrococcales</taxon>
        <taxon>Brevibacteriaceae</taxon>
        <taxon>Brevibacterium</taxon>
    </lineage>
</organism>
<comment type="caution">
    <text evidence="6">The sequence shown here is derived from an EMBL/GenBank/DDBJ whole genome shotgun (WGS) entry which is preliminary data.</text>
</comment>
<dbReference type="Pfam" id="PF00004">
    <property type="entry name" value="AAA"/>
    <property type="match status" value="1"/>
</dbReference>
<accession>A0ABR8WQV5</accession>
<gene>
    <name evidence="6" type="ORF">H9634_01445</name>
</gene>
<evidence type="ECO:0000256" key="2">
    <source>
        <dbReference type="ARBA" id="ARBA00022741"/>
    </source>
</evidence>
<dbReference type="Gene3D" id="3.40.50.300">
    <property type="entry name" value="P-loop containing nucleotide triphosphate hydrolases"/>
    <property type="match status" value="1"/>
</dbReference>
<dbReference type="GO" id="GO:0008233">
    <property type="term" value="F:peptidase activity"/>
    <property type="evidence" value="ECO:0007669"/>
    <property type="project" value="UniProtKB-KW"/>
</dbReference>
<dbReference type="PANTHER" id="PTHR23073">
    <property type="entry name" value="26S PROTEASOME REGULATORY SUBUNIT"/>
    <property type="match status" value="1"/>
</dbReference>
<dbReference type="EMBL" id="JACSPY010000001">
    <property type="protein sequence ID" value="MBD8019448.1"/>
    <property type="molecule type" value="Genomic_DNA"/>
</dbReference>
<dbReference type="SUPFAM" id="SSF52540">
    <property type="entry name" value="P-loop containing nucleoside triphosphate hydrolases"/>
    <property type="match status" value="1"/>
</dbReference>
<evidence type="ECO:0000256" key="1">
    <source>
        <dbReference type="ARBA" id="ARBA00006914"/>
    </source>
</evidence>